<dbReference type="InterPro" id="IPR017871">
    <property type="entry name" value="ABC_transporter-like_CS"/>
</dbReference>
<dbReference type="EC" id="3.6.1.15" evidence="6"/>
<dbReference type="AlphaFoldDB" id="A0A1B7IR56"/>
<dbReference type="PROSITE" id="PS50893">
    <property type="entry name" value="ABC_TRANSPORTER_2"/>
    <property type="match status" value="1"/>
</dbReference>
<dbReference type="InterPro" id="IPR013563">
    <property type="entry name" value="Oligopep_ABC_C"/>
</dbReference>
<comment type="caution">
    <text evidence="6">The sequence shown here is derived from an EMBL/GenBank/DDBJ whole genome shotgun (WGS) entry which is preliminary data.</text>
</comment>
<evidence type="ECO:0000256" key="2">
    <source>
        <dbReference type="ARBA" id="ARBA00022448"/>
    </source>
</evidence>
<dbReference type="OrthoDB" id="9784450at2"/>
<dbReference type="InterPro" id="IPR003593">
    <property type="entry name" value="AAA+_ATPase"/>
</dbReference>
<feature type="domain" description="ABC transporter" evidence="5">
    <location>
        <begin position="8"/>
        <end position="256"/>
    </location>
</feature>
<dbReference type="GO" id="GO:0015833">
    <property type="term" value="P:peptide transport"/>
    <property type="evidence" value="ECO:0007669"/>
    <property type="project" value="InterPro"/>
</dbReference>
<accession>A0A1B7IR56</accession>
<dbReference type="Pfam" id="PF00005">
    <property type="entry name" value="ABC_tran"/>
    <property type="match status" value="1"/>
</dbReference>
<dbReference type="FunFam" id="3.40.50.300:FF:000016">
    <property type="entry name" value="Oligopeptide ABC transporter ATP-binding component"/>
    <property type="match status" value="1"/>
</dbReference>
<keyword evidence="7" id="KW-1185">Reference proteome</keyword>
<evidence type="ECO:0000256" key="1">
    <source>
        <dbReference type="ARBA" id="ARBA00005417"/>
    </source>
</evidence>
<sequence>MQDVKPLIRVNGLRKYFHSQQGWFNKTPPVKAVDGVSFEIYPGETYGLVGESGCGKSTLGRSVLRLFDITDGEIEFAGQNIAKMSDKQLKPLRRRMQAIFQDPYSSLNPGMTVAQLIAEPMKIHGYGKAQREARTLELLEKVGLKAEHLNRFPHEFSGGQRQRISIARALSVNPEFVLCDEPLSALDVSVQAQVVNILQDLQQALGLTYLFIAHDLSMVRHISDRIGVMYLGALVEEAPAQTLYTEPAHPYTRALLASIPVADPHVQMLDQGGIKGELPTAMSDWPGCKFCNRCPRAMDKCQSHAPVMREISPGHRVACWLFEGK</sequence>
<evidence type="ECO:0000259" key="5">
    <source>
        <dbReference type="PROSITE" id="PS50893"/>
    </source>
</evidence>
<dbReference type="CDD" id="cd03257">
    <property type="entry name" value="ABC_NikE_OppD_transporters"/>
    <property type="match status" value="1"/>
</dbReference>
<dbReference type="PANTHER" id="PTHR43776">
    <property type="entry name" value="TRANSPORT ATP-BINDING PROTEIN"/>
    <property type="match status" value="1"/>
</dbReference>
<evidence type="ECO:0000313" key="7">
    <source>
        <dbReference type="Proteomes" id="UP000078410"/>
    </source>
</evidence>
<evidence type="ECO:0000256" key="4">
    <source>
        <dbReference type="ARBA" id="ARBA00022840"/>
    </source>
</evidence>
<dbReference type="PROSITE" id="PS00211">
    <property type="entry name" value="ABC_TRANSPORTER_1"/>
    <property type="match status" value="1"/>
</dbReference>
<keyword evidence="6" id="KW-0378">Hydrolase</keyword>
<keyword evidence="2" id="KW-0813">Transport</keyword>
<proteinExistence type="inferred from homology"/>
<dbReference type="RefSeq" id="WP_064559162.1">
    <property type="nucleotide sequence ID" value="NZ_LXER01000017.1"/>
</dbReference>
<evidence type="ECO:0000256" key="3">
    <source>
        <dbReference type="ARBA" id="ARBA00022741"/>
    </source>
</evidence>
<dbReference type="PATRIC" id="fig|1354251.4.peg.2192"/>
<name>A0A1B7IR56_9ENTR</name>
<dbReference type="NCBIfam" id="TIGR01727">
    <property type="entry name" value="oligo_HPY"/>
    <property type="match status" value="1"/>
</dbReference>
<dbReference type="GO" id="GO:0016887">
    <property type="term" value="F:ATP hydrolysis activity"/>
    <property type="evidence" value="ECO:0007669"/>
    <property type="project" value="InterPro"/>
</dbReference>
<organism evidence="6 7">
    <name type="scientific">Buttiauxella brennerae ATCC 51605</name>
    <dbReference type="NCBI Taxonomy" id="1354251"/>
    <lineage>
        <taxon>Bacteria</taxon>
        <taxon>Pseudomonadati</taxon>
        <taxon>Pseudomonadota</taxon>
        <taxon>Gammaproteobacteria</taxon>
        <taxon>Enterobacterales</taxon>
        <taxon>Enterobacteriaceae</taxon>
        <taxon>Buttiauxella</taxon>
    </lineage>
</organism>
<keyword evidence="4 6" id="KW-0067">ATP-binding</keyword>
<dbReference type="InterPro" id="IPR050319">
    <property type="entry name" value="ABC_transp_ATP-bind"/>
</dbReference>
<reference evidence="6 7" key="1">
    <citation type="submission" date="2016-04" db="EMBL/GenBank/DDBJ databases">
        <title>ATOL: Assembling a taxonomically balanced genome-scale reconstruction of the evolutionary history of the Enterobacteriaceae.</title>
        <authorList>
            <person name="Plunkett G.III."/>
            <person name="Neeno-Eckwall E.C."/>
            <person name="Glasner J.D."/>
            <person name="Perna N.T."/>
        </authorList>
    </citation>
    <scope>NUCLEOTIDE SEQUENCE [LARGE SCALE GENOMIC DNA]</scope>
    <source>
        <strain evidence="6 7">ATCC 51605</strain>
    </source>
</reference>
<dbReference type="GO" id="GO:0005524">
    <property type="term" value="F:ATP binding"/>
    <property type="evidence" value="ECO:0007669"/>
    <property type="project" value="UniProtKB-KW"/>
</dbReference>
<gene>
    <name evidence="6" type="ORF">M975_2118</name>
</gene>
<dbReference type="PANTHER" id="PTHR43776:SF7">
    <property type="entry name" value="D,D-DIPEPTIDE TRANSPORT ATP-BINDING PROTEIN DDPF-RELATED"/>
    <property type="match status" value="1"/>
</dbReference>
<dbReference type="EMBL" id="LXER01000017">
    <property type="protein sequence ID" value="OAT32226.1"/>
    <property type="molecule type" value="Genomic_DNA"/>
</dbReference>
<dbReference type="SMART" id="SM00382">
    <property type="entry name" value="AAA"/>
    <property type="match status" value="1"/>
</dbReference>
<dbReference type="GO" id="GO:0055085">
    <property type="term" value="P:transmembrane transport"/>
    <property type="evidence" value="ECO:0007669"/>
    <property type="project" value="UniProtKB-ARBA"/>
</dbReference>
<dbReference type="SUPFAM" id="SSF52540">
    <property type="entry name" value="P-loop containing nucleoside triphosphate hydrolases"/>
    <property type="match status" value="1"/>
</dbReference>
<dbReference type="Proteomes" id="UP000078410">
    <property type="component" value="Unassembled WGS sequence"/>
</dbReference>
<dbReference type="Pfam" id="PF08352">
    <property type="entry name" value="oligo_HPY"/>
    <property type="match status" value="1"/>
</dbReference>
<dbReference type="InterPro" id="IPR027417">
    <property type="entry name" value="P-loop_NTPase"/>
</dbReference>
<dbReference type="Gene3D" id="3.40.50.300">
    <property type="entry name" value="P-loop containing nucleotide triphosphate hydrolases"/>
    <property type="match status" value="1"/>
</dbReference>
<evidence type="ECO:0000313" key="6">
    <source>
        <dbReference type="EMBL" id="OAT32226.1"/>
    </source>
</evidence>
<keyword evidence="3" id="KW-0547">Nucleotide-binding</keyword>
<dbReference type="EC" id="3.6.1.3" evidence="6"/>
<protein>
    <submittedName>
        <fullName evidence="6">Oligopeptide transport ATP-binding protein</fullName>
        <ecNumber evidence="6">3.6.1.15</ecNumber>
        <ecNumber evidence="6">3.6.1.3</ecNumber>
    </submittedName>
</protein>
<dbReference type="InterPro" id="IPR003439">
    <property type="entry name" value="ABC_transporter-like_ATP-bd"/>
</dbReference>
<comment type="similarity">
    <text evidence="1">Belongs to the ABC transporter superfamily.</text>
</comment>